<dbReference type="PANTHER" id="PTHR43802">
    <property type="entry name" value="ENOYL-COA HYDRATASE"/>
    <property type="match status" value="1"/>
</dbReference>
<dbReference type="PROSITE" id="PS00166">
    <property type="entry name" value="ENOYL_COA_HYDRATASE"/>
    <property type="match status" value="1"/>
</dbReference>
<dbReference type="InterPro" id="IPR018376">
    <property type="entry name" value="Enoyl-CoA_hyd/isom_CS"/>
</dbReference>
<dbReference type="AlphaFoldDB" id="A0A368XNL8"/>
<dbReference type="EMBL" id="QPJK01000007">
    <property type="protein sequence ID" value="RCW68608.1"/>
    <property type="molecule type" value="Genomic_DNA"/>
</dbReference>
<reference evidence="3 4" key="1">
    <citation type="submission" date="2018-07" db="EMBL/GenBank/DDBJ databases">
        <title>Genomic Encyclopedia of Type Strains, Phase IV (KMG-IV): sequencing the most valuable type-strain genomes for metagenomic binning, comparative biology and taxonomic classification.</title>
        <authorList>
            <person name="Goeker M."/>
        </authorList>
    </citation>
    <scope>NUCLEOTIDE SEQUENCE [LARGE SCALE GENOMIC DNA]</scope>
    <source>
        <strain evidence="3 4">DSM 21634</strain>
    </source>
</reference>
<accession>A0A368XNL8</accession>
<keyword evidence="4" id="KW-1185">Reference proteome</keyword>
<evidence type="ECO:0000313" key="4">
    <source>
        <dbReference type="Proteomes" id="UP000252884"/>
    </source>
</evidence>
<dbReference type="PANTHER" id="PTHR43802:SF1">
    <property type="entry name" value="IP11341P-RELATED"/>
    <property type="match status" value="1"/>
</dbReference>
<dbReference type="InterPro" id="IPR001753">
    <property type="entry name" value="Enoyl-CoA_hydra/iso"/>
</dbReference>
<protein>
    <submittedName>
        <fullName evidence="3">Enoyl-CoA hydratase</fullName>
    </submittedName>
</protein>
<proteinExistence type="inferred from homology"/>
<name>A0A368XNL8_9BURK</name>
<sequence length="263" mass="27681">MSTVSDAEILYVVESGVAVVTLNAPERRNALTPTMADALVAAFEQADADPTVGAVVIFGAGRSFCAGAELGSTQKMFQDPLDPQVYDGTSRVYDAFYRAGRLKAPVIAGVHGAAVGAGMNLMLAADVRVVADDARLLSGFLRIGTHPGGGHMMLLAEHATLDAACAMAIFGEEIDGRRALELGLAWASVPADQVRLKALAMARYAARDPELARATVRTLRLTARGKARDWALALQSERATQTWAMRRAGRAAMGSTTSTSTST</sequence>
<dbReference type="GO" id="GO:0003824">
    <property type="term" value="F:catalytic activity"/>
    <property type="evidence" value="ECO:0007669"/>
    <property type="project" value="InterPro"/>
</dbReference>
<dbReference type="Gene3D" id="3.90.226.10">
    <property type="entry name" value="2-enoyl-CoA Hydratase, Chain A, domain 1"/>
    <property type="match status" value="1"/>
</dbReference>
<dbReference type="CDD" id="cd06558">
    <property type="entry name" value="crotonase-like"/>
    <property type="match status" value="1"/>
</dbReference>
<dbReference type="RefSeq" id="WP_114470144.1">
    <property type="nucleotide sequence ID" value="NZ_QPJK01000007.1"/>
</dbReference>
<dbReference type="Pfam" id="PF00378">
    <property type="entry name" value="ECH_1"/>
    <property type="match status" value="1"/>
</dbReference>
<dbReference type="OrthoDB" id="9807606at2"/>
<evidence type="ECO:0000313" key="3">
    <source>
        <dbReference type="EMBL" id="RCW68608.1"/>
    </source>
</evidence>
<evidence type="ECO:0000256" key="1">
    <source>
        <dbReference type="ARBA" id="ARBA00005254"/>
    </source>
</evidence>
<gene>
    <name evidence="3" type="ORF">DES41_107129</name>
</gene>
<dbReference type="Proteomes" id="UP000252884">
    <property type="component" value="Unassembled WGS sequence"/>
</dbReference>
<dbReference type="InterPro" id="IPR029045">
    <property type="entry name" value="ClpP/crotonase-like_dom_sf"/>
</dbReference>
<evidence type="ECO:0000256" key="2">
    <source>
        <dbReference type="RuleBase" id="RU003707"/>
    </source>
</evidence>
<comment type="caution">
    <text evidence="3">The sequence shown here is derived from an EMBL/GenBank/DDBJ whole genome shotgun (WGS) entry which is preliminary data.</text>
</comment>
<organism evidence="3 4">
    <name type="scientific">Pseudorhodoferax soli</name>
    <dbReference type="NCBI Taxonomy" id="545864"/>
    <lineage>
        <taxon>Bacteria</taxon>
        <taxon>Pseudomonadati</taxon>
        <taxon>Pseudomonadota</taxon>
        <taxon>Betaproteobacteria</taxon>
        <taxon>Burkholderiales</taxon>
        <taxon>Comamonadaceae</taxon>
    </lineage>
</organism>
<dbReference type="SUPFAM" id="SSF52096">
    <property type="entry name" value="ClpP/crotonase"/>
    <property type="match status" value="1"/>
</dbReference>
<comment type="similarity">
    <text evidence="1 2">Belongs to the enoyl-CoA hydratase/isomerase family.</text>
</comment>